<reference evidence="4 5" key="2">
    <citation type="submission" date="2018-11" db="EMBL/GenBank/DDBJ databases">
        <authorList>
            <consortium name="Pathogen Informatics"/>
        </authorList>
    </citation>
    <scope>NUCLEOTIDE SEQUENCE [LARGE SCALE GENOMIC DNA]</scope>
    <source>
        <strain evidence="4 5">Egypt</strain>
    </source>
</reference>
<dbReference type="InterPro" id="IPR015421">
    <property type="entry name" value="PyrdxlP-dep_Trfase_major"/>
</dbReference>
<dbReference type="InterPro" id="IPR015424">
    <property type="entry name" value="PyrdxlP-dep_Trfase"/>
</dbReference>
<evidence type="ECO:0000256" key="1">
    <source>
        <dbReference type="ARBA" id="ARBA00001933"/>
    </source>
</evidence>
<feature type="domain" description="Serine hydroxymethyltransferase-like" evidence="3">
    <location>
        <begin position="13"/>
        <end position="167"/>
    </location>
</feature>
<protein>
    <submittedName>
        <fullName evidence="6">Glycine hydroxymethyltransferase</fullName>
    </submittedName>
</protein>
<dbReference type="EMBL" id="UZAN01048515">
    <property type="protein sequence ID" value="VDP86504.1"/>
    <property type="molecule type" value="Genomic_DNA"/>
</dbReference>
<dbReference type="PANTHER" id="PTHR11680:SF35">
    <property type="entry name" value="SERINE HYDROXYMETHYLTRANSFERASE 1"/>
    <property type="match status" value="1"/>
</dbReference>
<sequence length="225" mass="24293">MLFAIACTQNGTVGDQKPTDFERRINEAVFPGLQGGPHENTIAAIAVALREAASPNFRAYQKQVLSNMQHLCTTLNSLGYEIVTGGSETHVCLLDLRPNKLDGSRVERVLELVGICDKCFPEPVLVTRSKTDESRSSLSPSGIRLGTAALTSRGLLEADITKVAGFIHQAVLLTLRVNELAGSKLIKDFHAVLNDNQEIKAALSAMKNEVEAFAAGFPMPGFPNF</sequence>
<keyword evidence="2" id="KW-0663">Pyridoxal phosphate</keyword>
<evidence type="ECO:0000313" key="5">
    <source>
        <dbReference type="Proteomes" id="UP000272942"/>
    </source>
</evidence>
<organism evidence="6">
    <name type="scientific">Echinostoma caproni</name>
    <dbReference type="NCBI Taxonomy" id="27848"/>
    <lineage>
        <taxon>Eukaryota</taxon>
        <taxon>Metazoa</taxon>
        <taxon>Spiralia</taxon>
        <taxon>Lophotrochozoa</taxon>
        <taxon>Platyhelminthes</taxon>
        <taxon>Trematoda</taxon>
        <taxon>Digenea</taxon>
        <taxon>Plagiorchiida</taxon>
        <taxon>Echinostomata</taxon>
        <taxon>Echinostomatoidea</taxon>
        <taxon>Echinostomatidae</taxon>
        <taxon>Echinostoma</taxon>
    </lineage>
</organism>
<evidence type="ECO:0000259" key="3">
    <source>
        <dbReference type="Pfam" id="PF00464"/>
    </source>
</evidence>
<reference evidence="6" key="1">
    <citation type="submission" date="2016-06" db="UniProtKB">
        <authorList>
            <consortium name="WormBaseParasite"/>
        </authorList>
    </citation>
    <scope>IDENTIFICATION</scope>
</reference>
<dbReference type="Proteomes" id="UP000272942">
    <property type="component" value="Unassembled WGS sequence"/>
</dbReference>
<comment type="cofactor">
    <cofactor evidence="1">
        <name>pyridoxal 5'-phosphate</name>
        <dbReference type="ChEBI" id="CHEBI:597326"/>
    </cofactor>
</comment>
<dbReference type="GO" id="GO:0019264">
    <property type="term" value="P:glycine biosynthetic process from serine"/>
    <property type="evidence" value="ECO:0007669"/>
    <property type="project" value="TreeGrafter"/>
</dbReference>
<dbReference type="InterPro" id="IPR015422">
    <property type="entry name" value="PyrdxlP-dep_Trfase_small"/>
</dbReference>
<dbReference type="UniPathway" id="UPA00193"/>
<dbReference type="InterPro" id="IPR039429">
    <property type="entry name" value="SHMT-like_dom"/>
</dbReference>
<proteinExistence type="predicted"/>
<dbReference type="GO" id="GO:0005739">
    <property type="term" value="C:mitochondrion"/>
    <property type="evidence" value="ECO:0007669"/>
    <property type="project" value="TreeGrafter"/>
</dbReference>
<dbReference type="GO" id="GO:0030170">
    <property type="term" value="F:pyridoxal phosphate binding"/>
    <property type="evidence" value="ECO:0007669"/>
    <property type="project" value="TreeGrafter"/>
</dbReference>
<gene>
    <name evidence="4" type="ORF">ECPE_LOCUS10118</name>
</gene>
<evidence type="ECO:0000313" key="4">
    <source>
        <dbReference type="EMBL" id="VDP86504.1"/>
    </source>
</evidence>
<name>A0A183AT33_9TREM</name>
<dbReference type="PANTHER" id="PTHR11680">
    <property type="entry name" value="SERINE HYDROXYMETHYLTRANSFERASE"/>
    <property type="match status" value="1"/>
</dbReference>
<dbReference type="GO" id="GO:0035999">
    <property type="term" value="P:tetrahydrofolate interconversion"/>
    <property type="evidence" value="ECO:0007669"/>
    <property type="project" value="UniProtKB-UniPathway"/>
</dbReference>
<dbReference type="Pfam" id="PF00464">
    <property type="entry name" value="SHMT"/>
    <property type="match status" value="1"/>
</dbReference>
<dbReference type="WBParaSite" id="ECPE_0001015001-mRNA-1">
    <property type="protein sequence ID" value="ECPE_0001015001-mRNA-1"/>
    <property type="gene ID" value="ECPE_0001015001"/>
</dbReference>
<evidence type="ECO:0000313" key="6">
    <source>
        <dbReference type="WBParaSite" id="ECPE_0001015001-mRNA-1"/>
    </source>
</evidence>
<dbReference type="Gene3D" id="3.90.1150.10">
    <property type="entry name" value="Aspartate Aminotransferase, domain 1"/>
    <property type="match status" value="1"/>
</dbReference>
<dbReference type="InterPro" id="IPR049943">
    <property type="entry name" value="Ser_HO-MeTrfase-like"/>
</dbReference>
<dbReference type="AlphaFoldDB" id="A0A183AT33"/>
<accession>A0A183AT33</accession>
<evidence type="ECO:0000256" key="2">
    <source>
        <dbReference type="ARBA" id="ARBA00022898"/>
    </source>
</evidence>
<dbReference type="SUPFAM" id="SSF53383">
    <property type="entry name" value="PLP-dependent transferases"/>
    <property type="match status" value="1"/>
</dbReference>
<dbReference type="Gene3D" id="3.40.640.10">
    <property type="entry name" value="Type I PLP-dependent aspartate aminotransferase-like (Major domain)"/>
    <property type="match status" value="1"/>
</dbReference>
<dbReference type="OrthoDB" id="10265628at2759"/>
<dbReference type="GO" id="GO:0004372">
    <property type="term" value="F:glycine hydroxymethyltransferase activity"/>
    <property type="evidence" value="ECO:0007669"/>
    <property type="project" value="TreeGrafter"/>
</dbReference>
<keyword evidence="5" id="KW-1185">Reference proteome</keyword>